<keyword evidence="3" id="KW-0732">Signal</keyword>
<evidence type="ECO:0000259" key="12">
    <source>
        <dbReference type="Pfam" id="PF25506"/>
    </source>
</evidence>
<comment type="function">
    <text evidence="7">May be involved in telomere capping.</text>
</comment>
<keyword evidence="4 11" id="KW-1133">Transmembrane helix</keyword>
<dbReference type="OrthoDB" id="3550565at2759"/>
<dbReference type="PANTHER" id="PTHR35518">
    <property type="entry name" value="MAINTENANCE OF TELOMOERE CAPPING"/>
    <property type="match status" value="1"/>
</dbReference>
<sequence length="652" mass="69495">MNEMTYSPSPAAEPGDNDGIARLSQRDLGLSIPVNYVTQPGVSLSAACFPFNRYETENLADCLSNLLAMGYQKIEIDLYWDQGRQTWSFCPVELPTSIVNPTQPTTQPTSQASSVVSSSSSTSSAISSAGSSTTGPPSSSTTAGLSARQASSPDSLPIGSIGSSQTISPTGNAATSLIGASLSSVLPSVAAEVNNPDTPLVTIGPYTCTTTITLSSFTELLSSYFQATDDTLSARLLYVNINIHAAAPATSPLSSLAVPTGFPKSSSLLGNLFSANFTDLIYTPENLASERSNVNGSWYTVSEAYRPAEDYYNVTLNQYDIASTLDGWPSESYVGFSQGKRLLLGWGTISPQMTTYNFSSDDGTIFPTGSIQTPVPITASNTGSITSGCFLRPPTESLQIASLNSSWATSSSIPGFPSPQSPPSDLNPLLALTLNTTSCGISPILNTTLLNTTARQNPSPYHDFSLATIWSWAPSEPKDYPLPSNLRCALASSLTSRWSVSDCSSERHASCRALSQPYNWTLSTTLSPYGLASDACPPGYAFAVPRTALENAFLTQAMRARARAEAWVDLNALDMARCWVTGGLDASCRYRASIYDVEYARQRVIIVPTVAAIIVLIITALTVFVKAAGNRKSRRRTRKRAGENFVYEGVPL</sequence>
<feature type="transmembrane region" description="Helical" evidence="11">
    <location>
        <begin position="605"/>
        <end position="629"/>
    </location>
</feature>
<evidence type="ECO:0000313" key="14">
    <source>
        <dbReference type="Proteomes" id="UP000824998"/>
    </source>
</evidence>
<accession>A0A9P8C6Z7</accession>
<dbReference type="EMBL" id="MU251413">
    <property type="protein sequence ID" value="KAG9236189.1"/>
    <property type="molecule type" value="Genomic_DNA"/>
</dbReference>
<comment type="similarity">
    <text evidence="8">Belongs to the MTC6 family.</text>
</comment>
<evidence type="ECO:0000256" key="4">
    <source>
        <dbReference type="ARBA" id="ARBA00022989"/>
    </source>
</evidence>
<dbReference type="Pfam" id="PF25506">
    <property type="entry name" value="TIM-barrel_MTC6"/>
    <property type="match status" value="1"/>
</dbReference>
<keyword evidence="14" id="KW-1185">Reference proteome</keyword>
<dbReference type="GO" id="GO:0016020">
    <property type="term" value="C:membrane"/>
    <property type="evidence" value="ECO:0007669"/>
    <property type="project" value="UniProtKB-SubCell"/>
</dbReference>
<gene>
    <name evidence="13" type="ORF">BJ875DRAFT_482524</name>
</gene>
<protein>
    <recommendedName>
        <fullName evidence="9">Maintenance of telomere capping protein 6</fullName>
    </recommendedName>
</protein>
<keyword evidence="2 11" id="KW-0812">Transmembrane</keyword>
<dbReference type="PANTHER" id="PTHR35518:SF2">
    <property type="entry name" value="MAINTENANCE OF TELOMERE CAPPING PROTEIN 6"/>
    <property type="match status" value="1"/>
</dbReference>
<evidence type="ECO:0000256" key="6">
    <source>
        <dbReference type="ARBA" id="ARBA00023180"/>
    </source>
</evidence>
<evidence type="ECO:0000256" key="3">
    <source>
        <dbReference type="ARBA" id="ARBA00022729"/>
    </source>
</evidence>
<evidence type="ECO:0000256" key="8">
    <source>
        <dbReference type="ARBA" id="ARBA00038159"/>
    </source>
</evidence>
<evidence type="ECO:0000256" key="10">
    <source>
        <dbReference type="SAM" id="MobiDB-lite"/>
    </source>
</evidence>
<dbReference type="InterPro" id="IPR057530">
    <property type="entry name" value="TIM-barrel_MTC6"/>
</dbReference>
<evidence type="ECO:0000256" key="11">
    <source>
        <dbReference type="SAM" id="Phobius"/>
    </source>
</evidence>
<comment type="subcellular location">
    <subcellularLocation>
        <location evidence="1">Membrane</location>
        <topology evidence="1">Single-pass type I membrane protein</topology>
    </subcellularLocation>
</comment>
<reference evidence="13" key="1">
    <citation type="journal article" date="2021" name="IMA Fungus">
        <title>Genomic characterization of three marine fungi, including Emericellopsis atlantica sp. nov. with signatures of a generalist lifestyle and marine biomass degradation.</title>
        <authorList>
            <person name="Hagestad O.C."/>
            <person name="Hou L."/>
            <person name="Andersen J.H."/>
            <person name="Hansen E.H."/>
            <person name="Altermark B."/>
            <person name="Li C."/>
            <person name="Kuhnert E."/>
            <person name="Cox R.J."/>
            <person name="Crous P.W."/>
            <person name="Spatafora J.W."/>
            <person name="Lail K."/>
            <person name="Amirebrahimi M."/>
            <person name="Lipzen A."/>
            <person name="Pangilinan J."/>
            <person name="Andreopoulos W."/>
            <person name="Hayes R.D."/>
            <person name="Ng V."/>
            <person name="Grigoriev I.V."/>
            <person name="Jackson S.A."/>
            <person name="Sutton T.D.S."/>
            <person name="Dobson A.D.W."/>
            <person name="Rama T."/>
        </authorList>
    </citation>
    <scope>NUCLEOTIDE SEQUENCE</scope>
    <source>
        <strain evidence="13">TRa018bII</strain>
    </source>
</reference>
<name>A0A9P8C6Z7_9HELO</name>
<evidence type="ECO:0000256" key="1">
    <source>
        <dbReference type="ARBA" id="ARBA00004479"/>
    </source>
</evidence>
<feature type="domain" description="MTC6 partial TIM-barrel" evidence="12">
    <location>
        <begin position="17"/>
        <end position="452"/>
    </location>
</feature>
<evidence type="ECO:0000256" key="7">
    <source>
        <dbReference type="ARBA" id="ARBA00037703"/>
    </source>
</evidence>
<feature type="region of interest" description="Disordered" evidence="10">
    <location>
        <begin position="125"/>
        <end position="164"/>
    </location>
</feature>
<evidence type="ECO:0000256" key="5">
    <source>
        <dbReference type="ARBA" id="ARBA00023136"/>
    </source>
</evidence>
<evidence type="ECO:0000256" key="9">
    <source>
        <dbReference type="ARBA" id="ARBA00039865"/>
    </source>
</evidence>
<dbReference type="Proteomes" id="UP000824998">
    <property type="component" value="Unassembled WGS sequence"/>
</dbReference>
<comment type="caution">
    <text evidence="13">The sequence shown here is derived from an EMBL/GenBank/DDBJ whole genome shotgun (WGS) entry which is preliminary data.</text>
</comment>
<evidence type="ECO:0000256" key="2">
    <source>
        <dbReference type="ARBA" id="ARBA00022692"/>
    </source>
</evidence>
<organism evidence="13 14">
    <name type="scientific">Amylocarpus encephaloides</name>
    <dbReference type="NCBI Taxonomy" id="45428"/>
    <lineage>
        <taxon>Eukaryota</taxon>
        <taxon>Fungi</taxon>
        <taxon>Dikarya</taxon>
        <taxon>Ascomycota</taxon>
        <taxon>Pezizomycotina</taxon>
        <taxon>Leotiomycetes</taxon>
        <taxon>Helotiales</taxon>
        <taxon>Helotiales incertae sedis</taxon>
        <taxon>Amylocarpus</taxon>
    </lineage>
</organism>
<dbReference type="InterPro" id="IPR051008">
    <property type="entry name" value="Telomere_Capping_Maintenance"/>
</dbReference>
<keyword evidence="6" id="KW-0325">Glycoprotein</keyword>
<evidence type="ECO:0000313" key="13">
    <source>
        <dbReference type="EMBL" id="KAG9236189.1"/>
    </source>
</evidence>
<feature type="compositionally biased region" description="Low complexity" evidence="10">
    <location>
        <begin position="125"/>
        <end position="147"/>
    </location>
</feature>
<proteinExistence type="inferred from homology"/>
<dbReference type="AlphaFoldDB" id="A0A9P8C6Z7"/>
<keyword evidence="5 11" id="KW-0472">Membrane</keyword>